<dbReference type="Proteomes" id="UP000318141">
    <property type="component" value="Unassembled WGS sequence"/>
</dbReference>
<organism evidence="3 4">
    <name type="scientific">Cupriavidus gilardii J11</name>
    <dbReference type="NCBI Taxonomy" id="936133"/>
    <lineage>
        <taxon>Bacteria</taxon>
        <taxon>Pseudomonadati</taxon>
        <taxon>Pseudomonadota</taxon>
        <taxon>Betaproteobacteria</taxon>
        <taxon>Burkholderiales</taxon>
        <taxon>Burkholderiaceae</taxon>
        <taxon>Cupriavidus</taxon>
    </lineage>
</organism>
<dbReference type="Gene3D" id="3.40.190.10">
    <property type="entry name" value="Periplasmic binding protein-like II"/>
    <property type="match status" value="1"/>
</dbReference>
<dbReference type="InterPro" id="IPR042100">
    <property type="entry name" value="Bug_dom1"/>
</dbReference>
<proteinExistence type="inferred from homology"/>
<evidence type="ECO:0000256" key="2">
    <source>
        <dbReference type="SAM" id="SignalP"/>
    </source>
</evidence>
<accession>A0A562BK25</accession>
<feature type="chain" id="PRO_5021859629" evidence="2">
    <location>
        <begin position="23"/>
        <end position="326"/>
    </location>
</feature>
<dbReference type="InterPro" id="IPR005064">
    <property type="entry name" value="BUG"/>
</dbReference>
<evidence type="ECO:0000313" key="3">
    <source>
        <dbReference type="EMBL" id="TWG85595.1"/>
    </source>
</evidence>
<evidence type="ECO:0000313" key="4">
    <source>
        <dbReference type="Proteomes" id="UP000318141"/>
    </source>
</evidence>
<protein>
    <submittedName>
        <fullName evidence="3">Tripartite-type tricarboxylate transporter receptor subunit TctC</fullName>
    </submittedName>
</protein>
<dbReference type="AlphaFoldDB" id="A0A562BK25"/>
<dbReference type="CDD" id="cd07012">
    <property type="entry name" value="PBP2_Bug_TTT"/>
    <property type="match status" value="1"/>
</dbReference>
<sequence length="326" mass="34232">MKSLYAALCAIVMSTVAGPALAQEGRAKPWPTQPIRLVVPFPAGGLADGLARMLAPEFEKALGVPFVIDNKPGGSAAIASINVLQSPPDGYSVMLSGFAPLITNRFTQKKLSYDPDAFTRIGLLSATPNVLLASPSAPFKTLPEMIRYAKANPGKVTYGSYGVGSLAHLSGEMLKATANIDMLHVPYKGTSQAVPALLGGDLMTHFDAAGPTLSLIRQGKLRALAVTSARRLPALPDVPTVAEQGYPGFESISWNGIVGPPNMPPAIVAKFNAAINQVMSSPAVRKRLADSGTEALTGSVADFDARLKHEIPRVQALVRRAGIEAE</sequence>
<reference evidence="3 4" key="1">
    <citation type="submission" date="2019-07" db="EMBL/GenBank/DDBJ databases">
        <title>Genome sequencing of lignin-degrading bacterial isolates.</title>
        <authorList>
            <person name="Gladden J."/>
        </authorList>
    </citation>
    <scope>NUCLEOTIDE SEQUENCE [LARGE SCALE GENOMIC DNA]</scope>
    <source>
        <strain evidence="3 4">J11</strain>
    </source>
</reference>
<dbReference type="PIRSF" id="PIRSF017082">
    <property type="entry name" value="YflP"/>
    <property type="match status" value="1"/>
</dbReference>
<keyword evidence="3" id="KW-0675">Receptor</keyword>
<name>A0A562BK25_9BURK</name>
<keyword evidence="2" id="KW-0732">Signal</keyword>
<keyword evidence="4" id="KW-1185">Reference proteome</keyword>
<dbReference type="EMBL" id="VLJN01000017">
    <property type="protein sequence ID" value="TWG85595.1"/>
    <property type="molecule type" value="Genomic_DNA"/>
</dbReference>
<dbReference type="SUPFAM" id="SSF53850">
    <property type="entry name" value="Periplasmic binding protein-like II"/>
    <property type="match status" value="1"/>
</dbReference>
<dbReference type="PANTHER" id="PTHR42928">
    <property type="entry name" value="TRICARBOXYLATE-BINDING PROTEIN"/>
    <property type="match status" value="1"/>
</dbReference>
<gene>
    <name evidence="3" type="ORF">L602_002400000410</name>
</gene>
<dbReference type="PANTHER" id="PTHR42928:SF5">
    <property type="entry name" value="BLR1237 PROTEIN"/>
    <property type="match status" value="1"/>
</dbReference>
<dbReference type="Gene3D" id="3.40.190.150">
    <property type="entry name" value="Bordetella uptake gene, domain 1"/>
    <property type="match status" value="1"/>
</dbReference>
<comment type="caution">
    <text evidence="3">The sequence shown here is derived from an EMBL/GenBank/DDBJ whole genome shotgun (WGS) entry which is preliminary data.</text>
</comment>
<evidence type="ECO:0000256" key="1">
    <source>
        <dbReference type="ARBA" id="ARBA00006987"/>
    </source>
</evidence>
<dbReference type="Pfam" id="PF03401">
    <property type="entry name" value="TctC"/>
    <property type="match status" value="1"/>
</dbReference>
<comment type="similarity">
    <text evidence="1">Belongs to the UPF0065 (bug) family.</text>
</comment>
<feature type="signal peptide" evidence="2">
    <location>
        <begin position="1"/>
        <end position="22"/>
    </location>
</feature>